<evidence type="ECO:0000256" key="1">
    <source>
        <dbReference type="ARBA" id="ARBA00022679"/>
    </source>
</evidence>
<dbReference type="InterPro" id="IPR039657">
    <property type="entry name" value="Dimethylallyltransferase"/>
</dbReference>
<comment type="caution">
    <text evidence="4">The sequence shown here is derived from an EMBL/GenBank/DDBJ whole genome shotgun (WGS) entry which is preliminary data.</text>
</comment>
<keyword evidence="1" id="KW-0808">Transferase</keyword>
<sequence>ALPLIDPEVRASVERFTRDHGVAASYERLRELDPSGAAGVPERNRQRVMRALELVTQAGRPLADLFRGEREGRVHPPIPSFVLQRERADLYARIDRRCEQMLADGLLEETRRLLERGLAADAPGMRTLGYREMAEHLRGETTWDEARDRFLRHSRQYGKRQETWFRHRLAGAVTIAVSAEDPPESVAGRILSLVADAGS</sequence>
<evidence type="ECO:0000256" key="3">
    <source>
        <dbReference type="ARBA" id="ARBA00022840"/>
    </source>
</evidence>
<dbReference type="PANTHER" id="PTHR11088:SF60">
    <property type="entry name" value="TRNA DIMETHYLALLYLTRANSFERASE"/>
    <property type="match status" value="1"/>
</dbReference>
<reference evidence="4" key="1">
    <citation type="submission" date="2020-04" db="EMBL/GenBank/DDBJ databases">
        <authorList>
            <person name="Zhang T."/>
        </authorList>
    </citation>
    <scope>NUCLEOTIDE SEQUENCE</scope>
    <source>
        <strain evidence="4">HKST-UBA01</strain>
    </source>
</reference>
<evidence type="ECO:0000256" key="2">
    <source>
        <dbReference type="ARBA" id="ARBA00022741"/>
    </source>
</evidence>
<dbReference type="Gene3D" id="1.10.287.890">
    <property type="entry name" value="Crystal structure of tRNA isopentenylpyrophosphate transferase (bh2366) domain"/>
    <property type="match status" value="1"/>
</dbReference>
<dbReference type="GO" id="GO:0006400">
    <property type="term" value="P:tRNA modification"/>
    <property type="evidence" value="ECO:0007669"/>
    <property type="project" value="TreeGrafter"/>
</dbReference>
<protein>
    <recommendedName>
        <fullName evidence="6">tRNA (Adenosine(37)-N6)-dimethylallyltransferase MiaA</fullName>
    </recommendedName>
</protein>
<evidence type="ECO:0000313" key="5">
    <source>
        <dbReference type="Proteomes" id="UP000697710"/>
    </source>
</evidence>
<dbReference type="PANTHER" id="PTHR11088">
    <property type="entry name" value="TRNA DIMETHYLALLYLTRANSFERASE"/>
    <property type="match status" value="1"/>
</dbReference>
<evidence type="ECO:0000313" key="4">
    <source>
        <dbReference type="EMBL" id="MCA9729034.1"/>
    </source>
</evidence>
<organism evidence="4 5">
    <name type="scientific">Eiseniibacteriota bacterium</name>
    <dbReference type="NCBI Taxonomy" id="2212470"/>
    <lineage>
        <taxon>Bacteria</taxon>
        <taxon>Candidatus Eiseniibacteriota</taxon>
    </lineage>
</organism>
<dbReference type="Proteomes" id="UP000697710">
    <property type="component" value="Unassembled WGS sequence"/>
</dbReference>
<dbReference type="GO" id="GO:0052381">
    <property type="term" value="F:tRNA dimethylallyltransferase activity"/>
    <property type="evidence" value="ECO:0007669"/>
    <property type="project" value="TreeGrafter"/>
</dbReference>
<name>A0A956M0Q0_UNCEI</name>
<gene>
    <name evidence="4" type="ORF">KC729_15185</name>
</gene>
<dbReference type="Pfam" id="PF01715">
    <property type="entry name" value="IPPT"/>
    <property type="match status" value="1"/>
</dbReference>
<evidence type="ECO:0008006" key="6">
    <source>
        <dbReference type="Google" id="ProtNLM"/>
    </source>
</evidence>
<dbReference type="AlphaFoldDB" id="A0A956M0Q0"/>
<dbReference type="EMBL" id="JAGQHR010000552">
    <property type="protein sequence ID" value="MCA9729034.1"/>
    <property type="molecule type" value="Genomic_DNA"/>
</dbReference>
<proteinExistence type="predicted"/>
<dbReference type="GO" id="GO:0005524">
    <property type="term" value="F:ATP binding"/>
    <property type="evidence" value="ECO:0007669"/>
    <property type="project" value="UniProtKB-KW"/>
</dbReference>
<reference evidence="4" key="2">
    <citation type="journal article" date="2021" name="Microbiome">
        <title>Successional dynamics and alternative stable states in a saline activated sludge microbial community over 9 years.</title>
        <authorList>
            <person name="Wang Y."/>
            <person name="Ye J."/>
            <person name="Ju F."/>
            <person name="Liu L."/>
            <person name="Boyd J.A."/>
            <person name="Deng Y."/>
            <person name="Parks D.H."/>
            <person name="Jiang X."/>
            <person name="Yin X."/>
            <person name="Woodcroft B.J."/>
            <person name="Tyson G.W."/>
            <person name="Hugenholtz P."/>
            <person name="Polz M.F."/>
            <person name="Zhang T."/>
        </authorList>
    </citation>
    <scope>NUCLEOTIDE SEQUENCE</scope>
    <source>
        <strain evidence="4">HKST-UBA01</strain>
    </source>
</reference>
<keyword evidence="3" id="KW-0067">ATP-binding</keyword>
<feature type="non-terminal residue" evidence="4">
    <location>
        <position position="1"/>
    </location>
</feature>
<keyword evidence="2" id="KW-0547">Nucleotide-binding</keyword>
<dbReference type="Gene3D" id="1.10.20.140">
    <property type="match status" value="1"/>
</dbReference>
<accession>A0A956M0Q0</accession>